<feature type="compositionally biased region" description="Gly residues" evidence="1">
    <location>
        <begin position="562"/>
        <end position="582"/>
    </location>
</feature>
<protein>
    <submittedName>
        <fullName evidence="2">Uncharacterized protein</fullName>
    </submittedName>
</protein>
<feature type="compositionally biased region" description="Gly residues" evidence="1">
    <location>
        <begin position="476"/>
        <end position="497"/>
    </location>
</feature>
<feature type="compositionally biased region" description="Polar residues" evidence="1">
    <location>
        <begin position="791"/>
        <end position="802"/>
    </location>
</feature>
<keyword evidence="3" id="KW-1185">Reference proteome</keyword>
<dbReference type="STRING" id="758803.SAMN05421803_111184"/>
<accession>A0A1M6NEC3</accession>
<dbReference type="OrthoDB" id="4308386at2"/>
<dbReference type="AlphaFoldDB" id="A0A1M6NEC3"/>
<organism evidence="2 3">
    <name type="scientific">Nocardiopsis flavescens</name>
    <dbReference type="NCBI Taxonomy" id="758803"/>
    <lineage>
        <taxon>Bacteria</taxon>
        <taxon>Bacillati</taxon>
        <taxon>Actinomycetota</taxon>
        <taxon>Actinomycetes</taxon>
        <taxon>Streptosporangiales</taxon>
        <taxon>Nocardiopsidaceae</taxon>
        <taxon>Nocardiopsis</taxon>
    </lineage>
</organism>
<feature type="compositionally biased region" description="Low complexity" evidence="1">
    <location>
        <begin position="465"/>
        <end position="475"/>
    </location>
</feature>
<feature type="compositionally biased region" description="Gly residues" evidence="1">
    <location>
        <begin position="432"/>
        <end position="450"/>
    </location>
</feature>
<feature type="compositionally biased region" description="Low complexity" evidence="1">
    <location>
        <begin position="717"/>
        <end position="730"/>
    </location>
</feature>
<feature type="compositionally biased region" description="Gly residues" evidence="1">
    <location>
        <begin position="505"/>
        <end position="523"/>
    </location>
</feature>
<dbReference type="EMBL" id="FQZK01000011">
    <property type="protein sequence ID" value="SHJ94003.1"/>
    <property type="molecule type" value="Genomic_DNA"/>
</dbReference>
<feature type="compositionally biased region" description="Gly residues" evidence="1">
    <location>
        <begin position="630"/>
        <end position="641"/>
    </location>
</feature>
<evidence type="ECO:0000313" key="3">
    <source>
        <dbReference type="Proteomes" id="UP000184452"/>
    </source>
</evidence>
<reference evidence="2 3" key="1">
    <citation type="submission" date="2016-11" db="EMBL/GenBank/DDBJ databases">
        <authorList>
            <person name="Jaros S."/>
            <person name="Januszkiewicz K."/>
            <person name="Wedrychowicz H."/>
        </authorList>
    </citation>
    <scope>NUCLEOTIDE SEQUENCE [LARGE SCALE GENOMIC DNA]</scope>
    <source>
        <strain evidence="2 3">CGMCC 4.5723</strain>
    </source>
</reference>
<proteinExistence type="predicted"/>
<feature type="compositionally biased region" description="Gly residues" evidence="1">
    <location>
        <begin position="530"/>
        <end position="554"/>
    </location>
</feature>
<name>A0A1M6NEC3_9ACTN</name>
<feature type="compositionally biased region" description="Gly residues" evidence="1">
    <location>
        <begin position="589"/>
        <end position="608"/>
    </location>
</feature>
<gene>
    <name evidence="2" type="ORF">SAMN05421803_111184</name>
</gene>
<evidence type="ECO:0000313" key="2">
    <source>
        <dbReference type="EMBL" id="SHJ94003.1"/>
    </source>
</evidence>
<evidence type="ECO:0000256" key="1">
    <source>
        <dbReference type="SAM" id="MobiDB-lite"/>
    </source>
</evidence>
<sequence length="802" mass="77421">MIEDFRRSVADVVEAAQSRPHEVLPLAGTLFQLAGHVPVGERVAALAAIAERLRAPERIALGAVADLAVLCGALVEVGTPAGAAGVEITRRAREVGGQALRFADAWEGTGEDAPPHPRETGESHRARVAPVLGDGAMYALASWATMQPYGIAVRAVLGDAEVRAALREDPRGLSELLVLSSRMSRHVEEFGEVHELLLLAETDRMLVLDRASGRAFRVRFDGVGDNFQLHTLLADALIGPEGRGVPGQRPMPDWVASATDLRDDPRLSIVEGEWDLVGGDGTWVGNEQTPGSVPLVDGERVLVLEQISLKHTWRTGRRHPHITGWLRVEEELGRDEAAAWWGRMHPAGVVVHPLVQSQEETSPVVDVPPEELSGAWDPAGPPPAPGVPDGRGGTDPWTPQAPADPGSDDASWGAVRASGPSDASGGWPSADVGGGAPGAPGHGGPVGAPSGGWSSADAGGGSGVPGAASGGWPAAGAGGGAPGASGHGGSAGTGAPSGGWPSADAGGGAPGYGGSAAGQGEPSGGWPAAGAGGGGSGAAGASGHGGSTGAGLSSGGWPAADAGGGAPGVPGHGGPAGAGEPSGGWPAAGAGGGAPGYGGSAAGQGAASGGWPAAGTGGGPGAAGASAAPGHGGSAGAGAASGGWPSAGTGGVPDAAGASEHGGSAGPGSSSGGRPSADVGGGTPGARPDTGGWQPADTGAGHGGPTGAQRAYGNETAAGAHGAPAGAPAAQGSWDAFGGGAQAAPPGASLVPPPPADRWEVEAEPSIAEGPGTDREPPGAGLLEPMPEGVSDSSGWGPSWKS</sequence>
<feature type="region of interest" description="Disordered" evidence="1">
    <location>
        <begin position="360"/>
        <end position="802"/>
    </location>
</feature>
<dbReference type="RefSeq" id="WP_073380676.1">
    <property type="nucleotide sequence ID" value="NZ_FQZK01000011.1"/>
</dbReference>
<dbReference type="Proteomes" id="UP000184452">
    <property type="component" value="Unassembled WGS sequence"/>
</dbReference>